<evidence type="ECO:0000313" key="2">
    <source>
        <dbReference type="EMBL" id="KAH3882462.1"/>
    </source>
</evidence>
<keyword evidence="1" id="KW-0175">Coiled coil</keyword>
<dbReference type="Proteomes" id="UP000828390">
    <property type="component" value="Unassembled WGS sequence"/>
</dbReference>
<organism evidence="2 3">
    <name type="scientific">Dreissena polymorpha</name>
    <name type="common">Zebra mussel</name>
    <name type="synonym">Mytilus polymorpha</name>
    <dbReference type="NCBI Taxonomy" id="45954"/>
    <lineage>
        <taxon>Eukaryota</taxon>
        <taxon>Metazoa</taxon>
        <taxon>Spiralia</taxon>
        <taxon>Lophotrochozoa</taxon>
        <taxon>Mollusca</taxon>
        <taxon>Bivalvia</taxon>
        <taxon>Autobranchia</taxon>
        <taxon>Heteroconchia</taxon>
        <taxon>Euheterodonta</taxon>
        <taxon>Imparidentia</taxon>
        <taxon>Neoheterodontei</taxon>
        <taxon>Myida</taxon>
        <taxon>Dreissenoidea</taxon>
        <taxon>Dreissenidae</taxon>
        <taxon>Dreissena</taxon>
    </lineage>
</organism>
<feature type="coiled-coil region" evidence="1">
    <location>
        <begin position="49"/>
        <end position="97"/>
    </location>
</feature>
<protein>
    <submittedName>
        <fullName evidence="2">Uncharacterized protein</fullName>
    </submittedName>
</protein>
<accession>A0A9D4MWG2</accession>
<reference evidence="2" key="1">
    <citation type="journal article" date="2019" name="bioRxiv">
        <title>The Genome of the Zebra Mussel, Dreissena polymorpha: A Resource for Invasive Species Research.</title>
        <authorList>
            <person name="McCartney M.A."/>
            <person name="Auch B."/>
            <person name="Kono T."/>
            <person name="Mallez S."/>
            <person name="Zhang Y."/>
            <person name="Obille A."/>
            <person name="Becker A."/>
            <person name="Abrahante J.E."/>
            <person name="Garbe J."/>
            <person name="Badalamenti J.P."/>
            <person name="Herman A."/>
            <person name="Mangelson H."/>
            <person name="Liachko I."/>
            <person name="Sullivan S."/>
            <person name="Sone E.D."/>
            <person name="Koren S."/>
            <person name="Silverstein K.A.T."/>
            <person name="Beckman K.B."/>
            <person name="Gohl D.M."/>
        </authorList>
    </citation>
    <scope>NUCLEOTIDE SEQUENCE</scope>
    <source>
        <strain evidence="2">Duluth1</strain>
        <tissue evidence="2">Whole animal</tissue>
    </source>
</reference>
<evidence type="ECO:0000313" key="3">
    <source>
        <dbReference type="Proteomes" id="UP000828390"/>
    </source>
</evidence>
<sequence length="99" mass="11033">MSLNLTDLIQATLTAPGFPEVVGPSLVKGFQPVLNTIIDKALRPLIDRLNGQSKAIEHLNSELKQINQQLPQTENKISALESQIQQMEHENDNLGQYSR</sequence>
<comment type="caution">
    <text evidence="2">The sequence shown here is derived from an EMBL/GenBank/DDBJ whole genome shotgun (WGS) entry which is preliminary data.</text>
</comment>
<name>A0A9D4MWG2_DREPO</name>
<gene>
    <name evidence="2" type="ORF">DPMN_006402</name>
</gene>
<dbReference type="AlphaFoldDB" id="A0A9D4MWG2"/>
<dbReference type="Gene3D" id="1.20.5.300">
    <property type="match status" value="1"/>
</dbReference>
<reference evidence="2" key="2">
    <citation type="submission" date="2020-11" db="EMBL/GenBank/DDBJ databases">
        <authorList>
            <person name="McCartney M.A."/>
            <person name="Auch B."/>
            <person name="Kono T."/>
            <person name="Mallez S."/>
            <person name="Becker A."/>
            <person name="Gohl D.M."/>
            <person name="Silverstein K.A.T."/>
            <person name="Koren S."/>
            <person name="Bechman K.B."/>
            <person name="Herman A."/>
            <person name="Abrahante J.E."/>
            <person name="Garbe J."/>
        </authorList>
    </citation>
    <scope>NUCLEOTIDE SEQUENCE</scope>
    <source>
        <strain evidence="2">Duluth1</strain>
        <tissue evidence="2">Whole animal</tissue>
    </source>
</reference>
<keyword evidence="3" id="KW-1185">Reference proteome</keyword>
<dbReference type="EMBL" id="JAIWYP010000001">
    <property type="protein sequence ID" value="KAH3882462.1"/>
    <property type="molecule type" value="Genomic_DNA"/>
</dbReference>
<proteinExistence type="predicted"/>
<evidence type="ECO:0000256" key="1">
    <source>
        <dbReference type="SAM" id="Coils"/>
    </source>
</evidence>